<dbReference type="GeneTree" id="ENSGT00940000175851"/>
<sequence length="57" mass="6357">MRLTKVIGMSFLVQAGPDDTLNCIALKFNITPNRLVEINHLFSHTICPGQVSIEFVI</sequence>
<dbReference type="Proteomes" id="UP000694620">
    <property type="component" value="Chromosome 3"/>
</dbReference>
<keyword evidence="3" id="KW-1185">Reference proteome</keyword>
<dbReference type="SUPFAM" id="SSF54106">
    <property type="entry name" value="LysM domain"/>
    <property type="match status" value="1"/>
</dbReference>
<evidence type="ECO:0000259" key="1">
    <source>
        <dbReference type="Pfam" id="PF01476"/>
    </source>
</evidence>
<protein>
    <recommendedName>
        <fullName evidence="1">LysM domain-containing protein</fullName>
    </recommendedName>
</protein>
<feature type="domain" description="LysM" evidence="1">
    <location>
        <begin position="17"/>
        <end position="51"/>
    </location>
</feature>
<name>A0A8C4RKS7_ERPCA</name>
<evidence type="ECO:0000313" key="2">
    <source>
        <dbReference type="Ensembl" id="ENSECRP00000003167.1"/>
    </source>
</evidence>
<proteinExistence type="predicted"/>
<dbReference type="InterPro" id="IPR018392">
    <property type="entry name" value="LysM"/>
</dbReference>
<dbReference type="Pfam" id="PF01476">
    <property type="entry name" value="LysM"/>
    <property type="match status" value="1"/>
</dbReference>
<reference evidence="2" key="2">
    <citation type="submission" date="2025-08" db="UniProtKB">
        <authorList>
            <consortium name="Ensembl"/>
        </authorList>
    </citation>
    <scope>IDENTIFICATION</scope>
</reference>
<dbReference type="Ensembl" id="ENSECRT00000003221.1">
    <property type="protein sequence ID" value="ENSECRP00000003167.1"/>
    <property type="gene ID" value="ENSECRG00000002162.1"/>
</dbReference>
<accession>A0A8C4RKS7</accession>
<dbReference type="AlphaFoldDB" id="A0A8C4RKS7"/>
<evidence type="ECO:0000313" key="3">
    <source>
        <dbReference type="Proteomes" id="UP000694620"/>
    </source>
</evidence>
<reference evidence="2" key="3">
    <citation type="submission" date="2025-09" db="UniProtKB">
        <authorList>
            <consortium name="Ensembl"/>
        </authorList>
    </citation>
    <scope>IDENTIFICATION</scope>
</reference>
<reference evidence="2" key="1">
    <citation type="submission" date="2021-06" db="EMBL/GenBank/DDBJ databases">
        <authorList>
            <consortium name="Wellcome Sanger Institute Data Sharing"/>
        </authorList>
    </citation>
    <scope>NUCLEOTIDE SEQUENCE [LARGE SCALE GENOMIC DNA]</scope>
</reference>
<organism evidence="2 3">
    <name type="scientific">Erpetoichthys calabaricus</name>
    <name type="common">Rope fish</name>
    <name type="synonym">Calamoichthys calabaricus</name>
    <dbReference type="NCBI Taxonomy" id="27687"/>
    <lineage>
        <taxon>Eukaryota</taxon>
        <taxon>Metazoa</taxon>
        <taxon>Chordata</taxon>
        <taxon>Craniata</taxon>
        <taxon>Vertebrata</taxon>
        <taxon>Euteleostomi</taxon>
        <taxon>Actinopterygii</taxon>
        <taxon>Polypteriformes</taxon>
        <taxon>Polypteridae</taxon>
        <taxon>Erpetoichthys</taxon>
    </lineage>
</organism>
<dbReference type="Gene3D" id="3.10.350.10">
    <property type="entry name" value="LysM domain"/>
    <property type="match status" value="1"/>
</dbReference>
<dbReference type="InterPro" id="IPR036779">
    <property type="entry name" value="LysM_dom_sf"/>
</dbReference>